<evidence type="ECO:0000256" key="3">
    <source>
        <dbReference type="ARBA" id="ARBA00022679"/>
    </source>
</evidence>
<proteinExistence type="predicted"/>
<dbReference type="PANTHER" id="PTHR45700:SF8">
    <property type="entry name" value="HECT-TYPE E3 UBIQUITIN TRANSFERASE"/>
    <property type="match status" value="1"/>
</dbReference>
<protein>
    <recommendedName>
        <fullName evidence="2">HECT-type E3 ubiquitin transferase</fullName>
        <ecNumber evidence="2">2.3.2.26</ecNumber>
    </recommendedName>
</protein>
<keyword evidence="3" id="KW-0808">Transferase</keyword>
<dbReference type="InterPro" id="IPR044611">
    <property type="entry name" value="E3A/B/C-like"/>
</dbReference>
<dbReference type="STRING" id="1245528.M3K5I1"/>
<evidence type="ECO:0000256" key="5">
    <source>
        <dbReference type="PROSITE-ProRule" id="PRU00104"/>
    </source>
</evidence>
<comment type="catalytic activity">
    <reaction evidence="1">
        <text>S-ubiquitinyl-[E2 ubiquitin-conjugating enzyme]-L-cysteine + [acceptor protein]-L-lysine = [E2 ubiquitin-conjugating enzyme]-L-cysteine + N(6)-ubiquitinyl-[acceptor protein]-L-lysine.</text>
        <dbReference type="EC" id="2.3.2.26"/>
    </reaction>
</comment>
<feature type="region of interest" description="Disordered" evidence="6">
    <location>
        <begin position="62"/>
        <end position="85"/>
    </location>
</feature>
<keyword evidence="9" id="KW-1185">Reference proteome</keyword>
<accession>M3K5I1</accession>
<dbReference type="Gene3D" id="3.90.1750.10">
    <property type="entry name" value="Hect, E3 ligase catalytic domains"/>
    <property type="match status" value="1"/>
</dbReference>
<dbReference type="eggNOG" id="KOG0941">
    <property type="taxonomic scope" value="Eukaryota"/>
</dbReference>
<dbReference type="Gene3D" id="3.30.2410.10">
    <property type="entry name" value="Hect, E3 ligase catalytic domain"/>
    <property type="match status" value="1"/>
</dbReference>
<dbReference type="Proteomes" id="UP000011777">
    <property type="component" value="Unassembled WGS sequence"/>
</dbReference>
<dbReference type="EC" id="2.3.2.26" evidence="2"/>
<dbReference type="Pfam" id="PF00632">
    <property type="entry name" value="HECT"/>
    <property type="match status" value="1"/>
</dbReference>
<dbReference type="NCBIfam" id="TIGR01053">
    <property type="entry name" value="LSD1"/>
    <property type="match status" value="1"/>
</dbReference>
<dbReference type="SUPFAM" id="SSF56204">
    <property type="entry name" value="Hect, E3 ligase catalytic domain"/>
    <property type="match status" value="1"/>
</dbReference>
<dbReference type="OMA" id="MYYLFGA"/>
<evidence type="ECO:0000313" key="8">
    <source>
        <dbReference type="EMBL" id="EMG50520.1"/>
    </source>
</evidence>
<name>M3K5I1_CANMX</name>
<dbReference type="GO" id="GO:0061630">
    <property type="term" value="F:ubiquitin protein ligase activity"/>
    <property type="evidence" value="ECO:0007669"/>
    <property type="project" value="UniProtKB-EC"/>
</dbReference>
<evidence type="ECO:0000256" key="6">
    <source>
        <dbReference type="SAM" id="MobiDB-lite"/>
    </source>
</evidence>
<dbReference type="PANTHER" id="PTHR45700">
    <property type="entry name" value="UBIQUITIN-PROTEIN LIGASE E3C"/>
    <property type="match status" value="1"/>
</dbReference>
<dbReference type="PROSITE" id="PS50237">
    <property type="entry name" value="HECT"/>
    <property type="match status" value="1"/>
</dbReference>
<dbReference type="AlphaFoldDB" id="M3K5I1"/>
<organism evidence="8 9">
    <name type="scientific">Candida maltosa (strain Xu316)</name>
    <name type="common">Yeast</name>
    <dbReference type="NCBI Taxonomy" id="1245528"/>
    <lineage>
        <taxon>Eukaryota</taxon>
        <taxon>Fungi</taxon>
        <taxon>Dikarya</taxon>
        <taxon>Ascomycota</taxon>
        <taxon>Saccharomycotina</taxon>
        <taxon>Pichiomycetes</taxon>
        <taxon>Debaryomycetaceae</taxon>
        <taxon>Candida/Lodderomyces clade</taxon>
        <taxon>Candida</taxon>
    </lineage>
</organism>
<dbReference type="EMBL" id="AOGT01000198">
    <property type="protein sequence ID" value="EMG50520.1"/>
    <property type="molecule type" value="Genomic_DNA"/>
</dbReference>
<evidence type="ECO:0000313" key="9">
    <source>
        <dbReference type="Proteomes" id="UP000011777"/>
    </source>
</evidence>
<gene>
    <name evidence="8" type="ORF">G210_2570</name>
</gene>
<feature type="domain" description="HECT" evidence="7">
    <location>
        <begin position="573"/>
        <end position="908"/>
    </location>
</feature>
<dbReference type="FunFam" id="3.30.2410.10:FF:000003">
    <property type="entry name" value="probable E3 ubiquitin-protein ligase HERC4 isoform X1"/>
    <property type="match status" value="1"/>
</dbReference>
<comment type="caution">
    <text evidence="8">The sequence shown here is derived from an EMBL/GenBank/DDBJ whole genome shotgun (WGS) entry which is preliminary data.</text>
</comment>
<reference evidence="8 9" key="1">
    <citation type="submission" date="2013-02" db="EMBL/GenBank/DDBJ databases">
        <title>Genome sequence of Candida maltosa Xu316, a potential industrial strain for xylitol and ethanol production.</title>
        <authorList>
            <person name="Yu J."/>
            <person name="Wang Q."/>
            <person name="Geng X."/>
            <person name="Bao W."/>
            <person name="He P."/>
            <person name="Cai J."/>
        </authorList>
    </citation>
    <scope>NUCLEOTIDE SEQUENCE [LARGE SCALE GENOMIC DNA]</scope>
    <source>
        <strain evidence="9">Xu316</strain>
    </source>
</reference>
<dbReference type="GO" id="GO:0000209">
    <property type="term" value="P:protein polyubiquitination"/>
    <property type="evidence" value="ECO:0007669"/>
    <property type="project" value="InterPro"/>
</dbReference>
<evidence type="ECO:0000259" key="7">
    <source>
        <dbReference type="PROSITE" id="PS50237"/>
    </source>
</evidence>
<keyword evidence="4 5" id="KW-0833">Ubl conjugation pathway</keyword>
<dbReference type="InterPro" id="IPR000569">
    <property type="entry name" value="HECT_dom"/>
</dbReference>
<feature type="active site" description="Glycyl thioester intermediate" evidence="5">
    <location>
        <position position="876"/>
    </location>
</feature>
<feature type="compositionally biased region" description="Low complexity" evidence="6">
    <location>
        <begin position="68"/>
        <end position="85"/>
    </location>
</feature>
<dbReference type="SMART" id="SM00119">
    <property type="entry name" value="HECTc"/>
    <property type="match status" value="1"/>
</dbReference>
<dbReference type="HOGENOM" id="CLU_002173_5_1_1"/>
<dbReference type="OrthoDB" id="8068875at2759"/>
<dbReference type="InterPro" id="IPR035983">
    <property type="entry name" value="Hect_E3_ubiquitin_ligase"/>
</dbReference>
<evidence type="ECO:0000256" key="4">
    <source>
        <dbReference type="ARBA" id="ARBA00022786"/>
    </source>
</evidence>
<evidence type="ECO:0000256" key="1">
    <source>
        <dbReference type="ARBA" id="ARBA00000885"/>
    </source>
</evidence>
<evidence type="ECO:0000256" key="2">
    <source>
        <dbReference type="ARBA" id="ARBA00012485"/>
    </source>
</evidence>
<dbReference type="Gene3D" id="3.30.2160.10">
    <property type="entry name" value="Hect, E3 ligase catalytic domain"/>
    <property type="match status" value="1"/>
</dbReference>
<sequence length="908" mass="103079">MQQINSKQTKSSSSVANNKSNWKIKDFLKISASSASSLSKPPQSGSKKGVVTTPTAIEYLQSTTIPDNSSKSNSTTSSTNSQSQNVSKCFCCGTILTFPNKAKKFRCSICHTTMLLEVSKTISTPDIPLLSYKYVKSLADDCFKNASSEQGDAKSLHEIFEPLSDYLYKAFKHHEILNNSFKLKSGSKRAHHSTSNIYYAGVRDTIILLTKLPTKKPLYSALKGAGEQLKRMRVCNDDSDPLRYSWLFMLLEIPILSRSLVVNDPKLKLMSDAPEIKMLSYDILKRCIGILSCIDSSKVLGFISSWFSKMDESDFLNKINLMNLYITFQLKKYFYLANNPHVKLAETPSDETYADNSEMEYFQSLHLKSHIEANTDLSSPNELALPTGQFSSNPFPIKANGKNKKGKDVKVKVHQYGNDWHIRSALIVLAILCRANKLRQVQVPVSTFYNSLVDYVNIKLDFDSWQSNRKVRTQASKSQQGDIWAVIEYIHGTSVNKSLYDDALFYICQYPFLISLGSKISVLEYEARRQMERKAEEAFINSLDKRILIDVYFRIRVRRDHIVQDSLQHIKSNPDNLKKSLKIQFVNEPGVDAGGLKKEWFLLLAREIFHPQSGMFYNVEDSNLLWFNVVPAENPDMYYLFGAILGLAIYNSTILDLQFPLALYKILLGRTLDQNDYKQLYPVSYKNLTSLKTMQSKELSSLDLTFEVTYSDMFGGNYTKELVDNGSKKPVDTNNVQQYIEKYTDFFMKDGIRRQVDAFKAGFNNVIGGNALSLFSPEEIELLLCGSDDHKIDIAVLKSVTKYIGWKSPEDATTSKIITWFWEYMDDLSNEAKKKLLIFVTGSDRVPATGIQNLPFKISLLNNGYESQRLPIAHTCFNELALYNYTTKETFVEKLNKAINESAGFGIK</sequence>
<dbReference type="CDD" id="cd00078">
    <property type="entry name" value="HECTc"/>
    <property type="match status" value="1"/>
</dbReference>